<dbReference type="PANTHER" id="PTHR42110">
    <property type="entry name" value="L-ASPARAGINASE, PUTATIVE (AFU_ORTHOLOGUE AFUA_3G11890)-RELATED"/>
    <property type="match status" value="1"/>
</dbReference>
<organism evidence="1">
    <name type="scientific">freshwater metagenome</name>
    <dbReference type="NCBI Taxonomy" id="449393"/>
    <lineage>
        <taxon>unclassified sequences</taxon>
        <taxon>metagenomes</taxon>
        <taxon>ecological metagenomes</taxon>
    </lineage>
</organism>
<reference evidence="1" key="1">
    <citation type="submission" date="2020-05" db="EMBL/GenBank/DDBJ databases">
        <authorList>
            <person name="Chiriac C."/>
            <person name="Salcher M."/>
            <person name="Ghai R."/>
            <person name="Kavagutti S V."/>
        </authorList>
    </citation>
    <scope>NUCLEOTIDE SEQUENCE</scope>
</reference>
<proteinExistence type="predicted"/>
<name>A0A6J6T9J6_9ZZZZ</name>
<protein>
    <submittedName>
        <fullName evidence="1">Unannotated protein</fullName>
    </submittedName>
</protein>
<sequence length="319" mass="32581">MTSAQVVAEVVRSGFVEGRHHGSVVALAPDGSVAWAVGDVDSPVLPRSCNKPLQAVAMVEAGLDLPPDLLAMACASHSGEAMHLEAVQRILAGAGLSEDDLQCPVDWPMIDGVRDEALRSGASASRLFMNCSGKHAAMLATCVANGWDTATYLSPAHPLQQAILATFARLTGEPVDTVAVDGCGAPLLSASLTGLARAFRSLAVASSGAESRVAEAIRAHPELVSGSTRDELLLLRAVPGAIGKAGAEACYAVALPDGRAFALKIEDGGARARPVVMAAALERSGVLEMDGVDAEAVRRTGGHVLLGGGVPVGEVRAAF</sequence>
<dbReference type="EMBL" id="CAEZYQ010000010">
    <property type="protein sequence ID" value="CAB4744062.1"/>
    <property type="molecule type" value="Genomic_DNA"/>
</dbReference>
<evidence type="ECO:0000313" key="1">
    <source>
        <dbReference type="EMBL" id="CAB4744062.1"/>
    </source>
</evidence>
<dbReference type="AlphaFoldDB" id="A0A6J6T9J6"/>
<dbReference type="InterPro" id="IPR010349">
    <property type="entry name" value="Asparaginase_II"/>
</dbReference>
<gene>
    <name evidence="1" type="ORF">UFOPK2761_01538</name>
</gene>
<accession>A0A6J6T9J6</accession>
<dbReference type="PANTHER" id="PTHR42110:SF1">
    <property type="entry name" value="L-ASPARAGINASE, PUTATIVE (AFU_ORTHOLOGUE AFUA_3G11890)-RELATED"/>
    <property type="match status" value="1"/>
</dbReference>
<dbReference type="Pfam" id="PF06089">
    <property type="entry name" value="Asparaginase_II"/>
    <property type="match status" value="1"/>
</dbReference>